<name>A0A4S2L2M4_9HYME</name>
<dbReference type="AlphaFoldDB" id="A0A4S2L2M4"/>
<gene>
    <name evidence="2" type="ORF">DBV15_05599</name>
</gene>
<keyword evidence="3" id="KW-1185">Reference proteome</keyword>
<dbReference type="EMBL" id="QBLH01000638">
    <property type="protein sequence ID" value="TGZ54587.1"/>
    <property type="molecule type" value="Genomic_DNA"/>
</dbReference>
<protein>
    <submittedName>
        <fullName evidence="2">Uncharacterized protein</fullName>
    </submittedName>
</protein>
<comment type="caution">
    <text evidence="2">The sequence shown here is derived from an EMBL/GenBank/DDBJ whole genome shotgun (WGS) entry which is preliminary data.</text>
</comment>
<proteinExistence type="predicted"/>
<reference evidence="2 3" key="1">
    <citation type="journal article" date="2019" name="Philos. Trans. R. Soc. Lond., B, Biol. Sci.">
        <title>Ant behaviour and brain gene expression of defending hosts depend on the ecological success of the intruding social parasite.</title>
        <authorList>
            <person name="Kaur R."/>
            <person name="Stoldt M."/>
            <person name="Jongepier E."/>
            <person name="Feldmeyer B."/>
            <person name="Menzel F."/>
            <person name="Bornberg-Bauer E."/>
            <person name="Foitzik S."/>
        </authorList>
    </citation>
    <scope>NUCLEOTIDE SEQUENCE [LARGE SCALE GENOMIC DNA]</scope>
    <source>
        <tissue evidence="2">Whole body</tissue>
    </source>
</reference>
<sequence length="665" mass="75286">MLRRARKSERIRAERELTRDSGRARETWSRVKKRHASRRSIEMSLNKVIPRSNHLGIEFREPATCLRIFHARDAQVRKQRASLRYTNRVSRVTIFPQYFYRIRSIFRACFRHLVASAFKAPERQLFNDHELTLVGGSYKVVATRPRPVGVVAASSLEPVAQRKRKKGLQRTETDGRGSLAGPRAAKSDRAPEVTVPADHTHAVCMLATGAAAAAAKQRRHLGQIREHPYQRAGALSRFSPSRDEAVAKTRLTQEAHPLNFVLEKKSENRDSLEKELNDFALTEMEQYWSPARVLARAKAAAKIRAFHTCLRHERAAVREAFTRAGGGWSLQLQRENGQPATVACACVYVHARVSSCVPDAAPIDIGCVSSVEVALLVYTRIHYAVIDLRRNSTRVEVTGKKGRGRKRERERKITHGLTCGVEGKRARKTRFSRLRAGAGIGRYASGMSKACVWYFMRLKRTVQRVKSNARAPFRGLSSRLALASVAVSSEEATQKPPRLIQLSNIRGCRDRERNMGAHLLNEGFTRVFGYPTCCFDRDGGLFARVKIERTNNTLRQAESIIRFAAERKIVKYGSLHGSRGSQIYENLRPRRCVAWSRSGCSFRLQTRGSSLGINHATISKELPEPSRYRKNPHENPLTRRASIQKLLSDINRPPAPERYIFSLRE</sequence>
<evidence type="ECO:0000256" key="1">
    <source>
        <dbReference type="SAM" id="MobiDB-lite"/>
    </source>
</evidence>
<accession>A0A4S2L2M4</accession>
<feature type="region of interest" description="Disordered" evidence="1">
    <location>
        <begin position="160"/>
        <end position="194"/>
    </location>
</feature>
<organism evidence="2 3">
    <name type="scientific">Temnothorax longispinosus</name>
    <dbReference type="NCBI Taxonomy" id="300112"/>
    <lineage>
        <taxon>Eukaryota</taxon>
        <taxon>Metazoa</taxon>
        <taxon>Ecdysozoa</taxon>
        <taxon>Arthropoda</taxon>
        <taxon>Hexapoda</taxon>
        <taxon>Insecta</taxon>
        <taxon>Pterygota</taxon>
        <taxon>Neoptera</taxon>
        <taxon>Endopterygota</taxon>
        <taxon>Hymenoptera</taxon>
        <taxon>Apocrita</taxon>
        <taxon>Aculeata</taxon>
        <taxon>Formicoidea</taxon>
        <taxon>Formicidae</taxon>
        <taxon>Myrmicinae</taxon>
        <taxon>Temnothorax</taxon>
    </lineage>
</organism>
<evidence type="ECO:0000313" key="3">
    <source>
        <dbReference type="Proteomes" id="UP000310200"/>
    </source>
</evidence>
<evidence type="ECO:0000313" key="2">
    <source>
        <dbReference type="EMBL" id="TGZ54587.1"/>
    </source>
</evidence>
<dbReference type="Proteomes" id="UP000310200">
    <property type="component" value="Unassembled WGS sequence"/>
</dbReference>